<accession>A0A934SS04</accession>
<evidence type="ECO:0000259" key="7">
    <source>
        <dbReference type="Pfam" id="PF06271"/>
    </source>
</evidence>
<feature type="transmembrane region" description="Helical" evidence="6">
    <location>
        <begin position="20"/>
        <end position="38"/>
    </location>
</feature>
<feature type="transmembrane region" description="Helical" evidence="6">
    <location>
        <begin position="118"/>
        <end position="140"/>
    </location>
</feature>
<protein>
    <submittedName>
        <fullName evidence="8">RDD family protein</fullName>
    </submittedName>
</protein>
<keyword evidence="3 6" id="KW-0812">Transmembrane</keyword>
<evidence type="ECO:0000256" key="6">
    <source>
        <dbReference type="SAM" id="Phobius"/>
    </source>
</evidence>
<evidence type="ECO:0000256" key="1">
    <source>
        <dbReference type="ARBA" id="ARBA00004651"/>
    </source>
</evidence>
<dbReference type="Proteomes" id="UP000622890">
    <property type="component" value="Unassembled WGS sequence"/>
</dbReference>
<evidence type="ECO:0000256" key="5">
    <source>
        <dbReference type="ARBA" id="ARBA00023136"/>
    </source>
</evidence>
<comment type="subcellular location">
    <subcellularLocation>
        <location evidence="1">Cell membrane</location>
        <topology evidence="1">Multi-pass membrane protein</topology>
    </subcellularLocation>
</comment>
<reference evidence="8" key="1">
    <citation type="submission" date="2021-01" db="EMBL/GenBank/DDBJ databases">
        <title>Genome sequence of strain Noviherbaspirillum sp. DKR-6.</title>
        <authorList>
            <person name="Chaudhary D.K."/>
        </authorList>
    </citation>
    <scope>NUCLEOTIDE SEQUENCE</scope>
    <source>
        <strain evidence="8">DKR-6</strain>
    </source>
</reference>
<sequence length="172" mass="19586">MNATVTPSLRVRFACMVYEAMLLFGVLFVAGWLFSTLLEQRNALYLRDALQVWLLLVLALYFAWFWSHGGQTLAMRTWRVRVERADGGNLGFVHALLRYALAWLWFVPGLVLARLSGASGWMLLLFPAVNMAAWAALVWLDPQRQFLHDRLARTRLVRTPLLLGKRGKGVAV</sequence>
<dbReference type="PANTHER" id="PTHR36115:SF10">
    <property type="entry name" value="RDD DOMAIN-CONTAINING PROTEIN"/>
    <property type="match status" value="1"/>
</dbReference>
<dbReference type="InterPro" id="IPR010432">
    <property type="entry name" value="RDD"/>
</dbReference>
<feature type="transmembrane region" description="Helical" evidence="6">
    <location>
        <begin position="50"/>
        <end position="67"/>
    </location>
</feature>
<evidence type="ECO:0000256" key="4">
    <source>
        <dbReference type="ARBA" id="ARBA00022989"/>
    </source>
</evidence>
<dbReference type="RefSeq" id="WP_200590868.1">
    <property type="nucleotide sequence ID" value="NZ_JAEPBG010000002.1"/>
</dbReference>
<keyword evidence="5 6" id="KW-0472">Membrane</keyword>
<dbReference type="GO" id="GO:0005886">
    <property type="term" value="C:plasma membrane"/>
    <property type="evidence" value="ECO:0007669"/>
    <property type="project" value="UniProtKB-SubCell"/>
</dbReference>
<comment type="caution">
    <text evidence="8">The sequence shown here is derived from an EMBL/GenBank/DDBJ whole genome shotgun (WGS) entry which is preliminary data.</text>
</comment>
<evidence type="ECO:0000313" key="8">
    <source>
        <dbReference type="EMBL" id="MBK4734091.1"/>
    </source>
</evidence>
<dbReference type="AlphaFoldDB" id="A0A934SS04"/>
<evidence type="ECO:0000256" key="2">
    <source>
        <dbReference type="ARBA" id="ARBA00022475"/>
    </source>
</evidence>
<keyword evidence="2" id="KW-1003">Cell membrane</keyword>
<dbReference type="InterPro" id="IPR051791">
    <property type="entry name" value="Pra-immunoreactive"/>
</dbReference>
<feature type="domain" description="RDD" evidence="7">
    <location>
        <begin position="7"/>
        <end position="152"/>
    </location>
</feature>
<organism evidence="8 9">
    <name type="scientific">Noviherbaspirillum pedocola</name>
    <dbReference type="NCBI Taxonomy" id="2801341"/>
    <lineage>
        <taxon>Bacteria</taxon>
        <taxon>Pseudomonadati</taxon>
        <taxon>Pseudomonadota</taxon>
        <taxon>Betaproteobacteria</taxon>
        <taxon>Burkholderiales</taxon>
        <taxon>Oxalobacteraceae</taxon>
        <taxon>Noviherbaspirillum</taxon>
    </lineage>
</organism>
<dbReference type="Pfam" id="PF06271">
    <property type="entry name" value="RDD"/>
    <property type="match status" value="1"/>
</dbReference>
<gene>
    <name evidence="8" type="ORF">JJB74_05660</name>
</gene>
<evidence type="ECO:0000256" key="3">
    <source>
        <dbReference type="ARBA" id="ARBA00022692"/>
    </source>
</evidence>
<dbReference type="EMBL" id="JAEPBG010000002">
    <property type="protein sequence ID" value="MBK4734091.1"/>
    <property type="molecule type" value="Genomic_DNA"/>
</dbReference>
<feature type="transmembrane region" description="Helical" evidence="6">
    <location>
        <begin position="88"/>
        <end position="106"/>
    </location>
</feature>
<name>A0A934SS04_9BURK</name>
<keyword evidence="9" id="KW-1185">Reference proteome</keyword>
<keyword evidence="4 6" id="KW-1133">Transmembrane helix</keyword>
<evidence type="ECO:0000313" key="9">
    <source>
        <dbReference type="Proteomes" id="UP000622890"/>
    </source>
</evidence>
<proteinExistence type="predicted"/>
<dbReference type="PANTHER" id="PTHR36115">
    <property type="entry name" value="PROLINE-RICH ANTIGEN HOMOLOG-RELATED"/>
    <property type="match status" value="1"/>
</dbReference>